<proteinExistence type="predicted"/>
<name>A0A158J6Z0_9BURK</name>
<evidence type="ECO:0000313" key="1">
    <source>
        <dbReference type="EMBL" id="SAL64213.1"/>
    </source>
</evidence>
<accession>A0A158J6Z0</accession>
<sequence>MNNNDDPDYLLRPELPTLSAFVDDELPDAERAGVLARLVNDPHAAAQVAAWRAQKSTLKALFSAPAHEHPSVVVHAPDPWW</sequence>
<reference evidence="1 2" key="1">
    <citation type="submission" date="2016-01" db="EMBL/GenBank/DDBJ databases">
        <authorList>
            <person name="Oliw E.H."/>
        </authorList>
    </citation>
    <scope>NUCLEOTIDE SEQUENCE [LARGE SCALE GENOMIC DNA]</scope>
    <source>
        <strain evidence="1">LMG 27134</strain>
    </source>
</reference>
<dbReference type="Proteomes" id="UP000054683">
    <property type="component" value="Unassembled WGS sequence"/>
</dbReference>
<dbReference type="AlphaFoldDB" id="A0A158J6Z0"/>
<organism evidence="1 2">
    <name type="scientific">Caballeronia udeis</name>
    <dbReference type="NCBI Taxonomy" id="1232866"/>
    <lineage>
        <taxon>Bacteria</taxon>
        <taxon>Pseudomonadati</taxon>
        <taxon>Pseudomonadota</taxon>
        <taxon>Betaproteobacteria</taxon>
        <taxon>Burkholderiales</taxon>
        <taxon>Burkholderiaceae</taxon>
        <taxon>Caballeronia</taxon>
    </lineage>
</organism>
<gene>
    <name evidence="1" type="ORF">AWB69_07223</name>
</gene>
<evidence type="ECO:0000313" key="2">
    <source>
        <dbReference type="Proteomes" id="UP000054683"/>
    </source>
</evidence>
<dbReference type="EMBL" id="FCOK02000072">
    <property type="protein sequence ID" value="SAL64213.1"/>
    <property type="molecule type" value="Genomic_DNA"/>
</dbReference>
<protein>
    <submittedName>
        <fullName evidence="1">Anti-sigma factor</fullName>
    </submittedName>
</protein>
<dbReference type="RefSeq" id="WP_062091407.1">
    <property type="nucleotide sequence ID" value="NZ_FCOK02000072.1"/>
</dbReference>